<comment type="caution">
    <text evidence="3">The sequence shown here is derived from an EMBL/GenBank/DDBJ whole genome shotgun (WGS) entry which is preliminary data.</text>
</comment>
<dbReference type="InterPro" id="IPR043129">
    <property type="entry name" value="ATPase_NBD"/>
</dbReference>
<dbReference type="PANTHER" id="PTHR14187">
    <property type="entry name" value="ALPHA KINASE/ELONGATION FACTOR 2 KINASE"/>
    <property type="match status" value="1"/>
</dbReference>
<organism evidence="3 4">
    <name type="scientific">Podospora australis</name>
    <dbReference type="NCBI Taxonomy" id="1536484"/>
    <lineage>
        <taxon>Eukaryota</taxon>
        <taxon>Fungi</taxon>
        <taxon>Dikarya</taxon>
        <taxon>Ascomycota</taxon>
        <taxon>Pezizomycotina</taxon>
        <taxon>Sordariomycetes</taxon>
        <taxon>Sordariomycetidae</taxon>
        <taxon>Sordariales</taxon>
        <taxon>Podosporaceae</taxon>
        <taxon>Podospora</taxon>
    </lineage>
</organism>
<evidence type="ECO:0000256" key="2">
    <source>
        <dbReference type="ARBA" id="ARBA00022840"/>
    </source>
</evidence>
<dbReference type="GO" id="GO:0005524">
    <property type="term" value="F:ATP binding"/>
    <property type="evidence" value="ECO:0007669"/>
    <property type="project" value="UniProtKB-KW"/>
</dbReference>
<dbReference type="SUPFAM" id="SSF53067">
    <property type="entry name" value="Actin-like ATPase domain"/>
    <property type="match status" value="2"/>
</dbReference>
<protein>
    <submittedName>
        <fullName evidence="3">Uncharacterized protein</fullName>
    </submittedName>
</protein>
<dbReference type="PRINTS" id="PR00301">
    <property type="entry name" value="HEATSHOCK70"/>
</dbReference>
<reference evidence="3" key="1">
    <citation type="journal article" date="2023" name="Mol. Phylogenet. Evol.">
        <title>Genome-scale phylogeny and comparative genomics of the fungal order Sordariales.</title>
        <authorList>
            <person name="Hensen N."/>
            <person name="Bonometti L."/>
            <person name="Westerberg I."/>
            <person name="Brannstrom I.O."/>
            <person name="Guillou S."/>
            <person name="Cros-Aarteil S."/>
            <person name="Calhoun S."/>
            <person name="Haridas S."/>
            <person name="Kuo A."/>
            <person name="Mondo S."/>
            <person name="Pangilinan J."/>
            <person name="Riley R."/>
            <person name="LaButti K."/>
            <person name="Andreopoulos B."/>
            <person name="Lipzen A."/>
            <person name="Chen C."/>
            <person name="Yan M."/>
            <person name="Daum C."/>
            <person name="Ng V."/>
            <person name="Clum A."/>
            <person name="Steindorff A."/>
            <person name="Ohm R.A."/>
            <person name="Martin F."/>
            <person name="Silar P."/>
            <person name="Natvig D.O."/>
            <person name="Lalanne C."/>
            <person name="Gautier V."/>
            <person name="Ament-Velasquez S.L."/>
            <person name="Kruys A."/>
            <person name="Hutchinson M.I."/>
            <person name="Powell A.J."/>
            <person name="Barry K."/>
            <person name="Miller A.N."/>
            <person name="Grigoriev I.V."/>
            <person name="Debuchy R."/>
            <person name="Gladieux P."/>
            <person name="Hiltunen Thoren M."/>
            <person name="Johannesson H."/>
        </authorList>
    </citation>
    <scope>NUCLEOTIDE SEQUENCE</scope>
    <source>
        <strain evidence="3">PSN309</strain>
    </source>
</reference>
<sequence length="577" mass="64078">MTHAGQPPPAYTPESNEKLIIALDFGTTYSGIAYCFASQRDPKVVSIVDWPGAEGQTAPKIPTLINYPDPNDNTKFSWGASVSKLQNNIVGVKLCLDPSQEKPEYLRDGLVPRTLQQLPKEPVDVAADFIGAIYKHALSEIQEVVPDDYFSICQKQFVLSVPAVWSDAAKNATMQAAKTAGIFPVTLIKEPEAAALHTMHSLDFSLKEGDAFVVCDAGGGTVDLVSYEVSALTPTLKLKEVAPGTGSMSGSLGLNERFADAVRDLVGEFEFDYLKKTKGYQLGMKSFELEVKRAFNGDLDEEYFVNFPMASLEDDPEGGLEANCWRMTGQHLKDIFAPLVHDIQCLVADQLKRIRQNRPGCKISGVFLVGGFGSNRYLKSCIQKQHPDVQVLQPSDAWAAIVKGAALSSLPQKAKIVSSSSTKHYGTLSNDRYDSVLDAGVPKVWDRHYGFSRAPRMTWYIKIGDDIQRDQRIKFPFYRSIDVNHHPDDLIFQSILYECVEKHAPLHEFGQPVHQNCTLVSDLRNIPRNLFNMKRGVDGELYYDVNFDLVITLKSALMEFSLEFDGKPFGTVSPKFT</sequence>
<evidence type="ECO:0000313" key="4">
    <source>
        <dbReference type="Proteomes" id="UP001302126"/>
    </source>
</evidence>
<dbReference type="InterPro" id="IPR013126">
    <property type="entry name" value="Hsp_70_fam"/>
</dbReference>
<proteinExistence type="predicted"/>
<accession>A0AAN6WMA0</accession>
<gene>
    <name evidence="3" type="ORF">QBC35DRAFT_419950</name>
</gene>
<dbReference type="PANTHER" id="PTHR14187:SF82">
    <property type="entry name" value="FAMILY CHAPERONE, PUTATIVE (AFU_ORTHOLOGUE AFUA_7G08575)-RELATED"/>
    <property type="match status" value="1"/>
</dbReference>
<dbReference type="GO" id="GO:0140662">
    <property type="term" value="F:ATP-dependent protein folding chaperone"/>
    <property type="evidence" value="ECO:0007669"/>
    <property type="project" value="InterPro"/>
</dbReference>
<dbReference type="Gene3D" id="3.30.420.40">
    <property type="match status" value="2"/>
</dbReference>
<keyword evidence="2" id="KW-0067">ATP-binding</keyword>
<keyword evidence="4" id="KW-1185">Reference proteome</keyword>
<name>A0AAN6WMA0_9PEZI</name>
<evidence type="ECO:0000313" key="3">
    <source>
        <dbReference type="EMBL" id="KAK4182907.1"/>
    </source>
</evidence>
<reference evidence="3" key="2">
    <citation type="submission" date="2023-05" db="EMBL/GenBank/DDBJ databases">
        <authorList>
            <consortium name="Lawrence Berkeley National Laboratory"/>
            <person name="Steindorff A."/>
            <person name="Hensen N."/>
            <person name="Bonometti L."/>
            <person name="Westerberg I."/>
            <person name="Brannstrom I.O."/>
            <person name="Guillou S."/>
            <person name="Cros-Aarteil S."/>
            <person name="Calhoun S."/>
            <person name="Haridas S."/>
            <person name="Kuo A."/>
            <person name="Mondo S."/>
            <person name="Pangilinan J."/>
            <person name="Riley R."/>
            <person name="Labutti K."/>
            <person name="Andreopoulos B."/>
            <person name="Lipzen A."/>
            <person name="Chen C."/>
            <person name="Yanf M."/>
            <person name="Daum C."/>
            <person name="Ng V."/>
            <person name="Clum A."/>
            <person name="Ohm R."/>
            <person name="Martin F."/>
            <person name="Silar P."/>
            <person name="Natvig D."/>
            <person name="Lalanne C."/>
            <person name="Gautier V."/>
            <person name="Ament-Velasquez S.L."/>
            <person name="Kruys A."/>
            <person name="Hutchinson M.I."/>
            <person name="Powell A.J."/>
            <person name="Barry K."/>
            <person name="Miller A.N."/>
            <person name="Grigoriev I.V."/>
            <person name="Debuchy R."/>
            <person name="Gladieux P."/>
            <person name="Thoren M.H."/>
            <person name="Johannesson H."/>
        </authorList>
    </citation>
    <scope>NUCLEOTIDE SEQUENCE</scope>
    <source>
        <strain evidence="3">PSN309</strain>
    </source>
</reference>
<dbReference type="Proteomes" id="UP001302126">
    <property type="component" value="Unassembled WGS sequence"/>
</dbReference>
<dbReference type="CDD" id="cd10170">
    <property type="entry name" value="ASKHA_NBD_HSP70"/>
    <property type="match status" value="1"/>
</dbReference>
<dbReference type="AlphaFoldDB" id="A0AAN6WMA0"/>
<dbReference type="Gene3D" id="3.90.640.10">
    <property type="entry name" value="Actin, Chain A, domain 4"/>
    <property type="match status" value="1"/>
</dbReference>
<dbReference type="Pfam" id="PF00012">
    <property type="entry name" value="HSP70"/>
    <property type="match status" value="1"/>
</dbReference>
<keyword evidence="1" id="KW-0547">Nucleotide-binding</keyword>
<evidence type="ECO:0000256" key="1">
    <source>
        <dbReference type="ARBA" id="ARBA00022741"/>
    </source>
</evidence>
<dbReference type="EMBL" id="MU864598">
    <property type="protein sequence ID" value="KAK4182907.1"/>
    <property type="molecule type" value="Genomic_DNA"/>
</dbReference>